<dbReference type="PROSITE" id="PS51808">
    <property type="entry name" value="CHCH"/>
    <property type="match status" value="1"/>
</dbReference>
<evidence type="ECO:0000256" key="3">
    <source>
        <dbReference type="RuleBase" id="RU364104"/>
    </source>
</evidence>
<dbReference type="AlphaFoldDB" id="A0A7S2US42"/>
<dbReference type="EMBL" id="HBHR01000371">
    <property type="protein sequence ID" value="CAD9857609.1"/>
    <property type="molecule type" value="Transcribed_RNA"/>
</dbReference>
<sequence length="96" mass="11224">MSEADKVRNSRLSWSNQAQYRLQQELNEVALQKCADQVKAFADCSKDSGFLVIWSCREQNKAMNECLHSYTSQECLEAYQREREQQLMVKANKQEV</sequence>
<reference evidence="4" key="1">
    <citation type="submission" date="2021-01" db="EMBL/GenBank/DDBJ databases">
        <authorList>
            <person name="Corre E."/>
            <person name="Pelletier E."/>
            <person name="Niang G."/>
            <person name="Scheremetjew M."/>
            <person name="Finn R."/>
            <person name="Kale V."/>
            <person name="Holt S."/>
            <person name="Cochrane G."/>
            <person name="Meng A."/>
            <person name="Brown T."/>
            <person name="Cohen L."/>
        </authorList>
    </citation>
    <scope>NUCLEOTIDE SEQUENCE</scope>
    <source>
        <strain evidence="4">CCMP1661</strain>
    </source>
</reference>
<proteinExistence type="inferred from homology"/>
<keyword evidence="3" id="KW-0496">Mitochondrion</keyword>
<organism evidence="4">
    <name type="scientific">Fibrocapsa japonica</name>
    <dbReference type="NCBI Taxonomy" id="94617"/>
    <lineage>
        <taxon>Eukaryota</taxon>
        <taxon>Sar</taxon>
        <taxon>Stramenopiles</taxon>
        <taxon>Ochrophyta</taxon>
        <taxon>Raphidophyceae</taxon>
        <taxon>Chattonellales</taxon>
        <taxon>Chattonellaceae</taxon>
        <taxon>Fibrocapsa</taxon>
    </lineage>
</organism>
<dbReference type="PANTHER" id="PTHR22977:SF5">
    <property type="entry name" value="COX ASSEMBLY MITOCHONDRIAL PROTEIN HOMOLOG"/>
    <property type="match status" value="1"/>
</dbReference>
<keyword evidence="2" id="KW-1015">Disulfide bond</keyword>
<comment type="subcellular location">
    <subcellularLocation>
        <location evidence="3">Mitochondrion</location>
    </subcellularLocation>
</comment>
<protein>
    <recommendedName>
        <fullName evidence="3">COX assembly mitochondrial protein</fullName>
    </recommendedName>
</protein>
<dbReference type="GO" id="GO:0005739">
    <property type="term" value="C:mitochondrion"/>
    <property type="evidence" value="ECO:0007669"/>
    <property type="project" value="UniProtKB-SubCell"/>
</dbReference>
<name>A0A7S2US42_9STRA</name>
<gene>
    <name evidence="4" type="ORF">FJAP1339_LOCUS103</name>
</gene>
<evidence type="ECO:0000256" key="1">
    <source>
        <dbReference type="ARBA" id="ARBA00007347"/>
    </source>
</evidence>
<evidence type="ECO:0000313" key="4">
    <source>
        <dbReference type="EMBL" id="CAD9857609.1"/>
    </source>
</evidence>
<accession>A0A7S2US42</accession>
<dbReference type="InterPro" id="IPR013892">
    <property type="entry name" value="Cyt_c_biogenesis_Cmc1-like"/>
</dbReference>
<dbReference type="Pfam" id="PF08583">
    <property type="entry name" value="Cmc1"/>
    <property type="match status" value="1"/>
</dbReference>
<evidence type="ECO:0000256" key="2">
    <source>
        <dbReference type="ARBA" id="ARBA00023157"/>
    </source>
</evidence>
<dbReference type="PANTHER" id="PTHR22977">
    <property type="entry name" value="COX ASSEMBLY MITOCHONDRIAL PROTEIN"/>
    <property type="match status" value="1"/>
</dbReference>
<comment type="similarity">
    <text evidence="1 3">Belongs to the CMC family.</text>
</comment>